<dbReference type="InterPro" id="IPR015939">
    <property type="entry name" value="Fum_Rdtase/Succ_DH_flav-like_C"/>
</dbReference>
<dbReference type="InterPro" id="IPR021133">
    <property type="entry name" value="HEAT_type_2"/>
</dbReference>
<dbReference type="InterPro" id="IPR011989">
    <property type="entry name" value="ARM-like"/>
</dbReference>
<organism evidence="5 6">
    <name type="scientific">Nocardia goodfellowii</name>
    <dbReference type="NCBI Taxonomy" id="882446"/>
    <lineage>
        <taxon>Bacteria</taxon>
        <taxon>Bacillati</taxon>
        <taxon>Actinomycetota</taxon>
        <taxon>Actinomycetes</taxon>
        <taxon>Mycobacteriales</taxon>
        <taxon>Nocardiaceae</taxon>
        <taxon>Nocardia</taxon>
    </lineage>
</organism>
<dbReference type="SUPFAM" id="SSF46977">
    <property type="entry name" value="Succinate dehydrogenase/fumarate reductase flavoprotein C-terminal domain"/>
    <property type="match status" value="1"/>
</dbReference>
<dbReference type="PRINTS" id="PR00411">
    <property type="entry name" value="PNDRDTASEI"/>
</dbReference>
<feature type="domain" description="FAD-dependent oxidoreductase 2 FAD-binding" evidence="3">
    <location>
        <begin position="15"/>
        <end position="386"/>
    </location>
</feature>
<dbReference type="InterPro" id="IPR004155">
    <property type="entry name" value="PBS_lyase_HEAT"/>
</dbReference>
<dbReference type="Pfam" id="PF00890">
    <property type="entry name" value="FAD_binding_2"/>
    <property type="match status" value="1"/>
</dbReference>
<dbReference type="PANTHER" id="PTHR11632">
    <property type="entry name" value="SUCCINATE DEHYDROGENASE 2 FLAVOPROTEIN SUBUNIT"/>
    <property type="match status" value="1"/>
</dbReference>
<dbReference type="PROSITE" id="PS50077">
    <property type="entry name" value="HEAT_REPEAT"/>
    <property type="match status" value="1"/>
</dbReference>
<dbReference type="InterPro" id="IPR030664">
    <property type="entry name" value="SdhA/FrdA/AprA"/>
</dbReference>
<reference evidence="5 6" key="1">
    <citation type="submission" date="2021-03" db="EMBL/GenBank/DDBJ databases">
        <title>Sequencing the genomes of 1000 actinobacteria strains.</title>
        <authorList>
            <person name="Klenk H.-P."/>
        </authorList>
    </citation>
    <scope>NUCLEOTIDE SEQUENCE [LARGE SCALE GENOMIC DNA]</scope>
    <source>
        <strain evidence="5 6">DSM 45516</strain>
    </source>
</reference>
<keyword evidence="2" id="KW-0560">Oxidoreductase</keyword>
<name>A0ABS4QLY4_9NOCA</name>
<dbReference type="Proteomes" id="UP001519325">
    <property type="component" value="Unassembled WGS sequence"/>
</dbReference>
<dbReference type="SMART" id="SM00567">
    <property type="entry name" value="EZ_HEAT"/>
    <property type="match status" value="5"/>
</dbReference>
<dbReference type="NCBIfam" id="NF006131">
    <property type="entry name" value="PRK08275.1"/>
    <property type="match status" value="1"/>
</dbReference>
<dbReference type="InterPro" id="IPR003953">
    <property type="entry name" value="FAD-dep_OxRdtase_2_FAD-bd"/>
</dbReference>
<gene>
    <name evidence="5" type="ORF">BJ987_005613</name>
</gene>
<evidence type="ECO:0000259" key="4">
    <source>
        <dbReference type="Pfam" id="PF02910"/>
    </source>
</evidence>
<dbReference type="InterPro" id="IPR037099">
    <property type="entry name" value="Fum_R/Succ_DH_flav-like_C_sf"/>
</dbReference>
<proteinExistence type="predicted"/>
<dbReference type="Pfam" id="PF02910">
    <property type="entry name" value="Succ_DH_flav_C"/>
    <property type="match status" value="1"/>
</dbReference>
<dbReference type="Pfam" id="PF13646">
    <property type="entry name" value="HEAT_2"/>
    <property type="match status" value="2"/>
</dbReference>
<sequence length="897" mass="96603">MDIPDLTETTRLDCDVLVIGGGTAGTMAALTAAEAGANVLLLEKAHVRHSGALAMGMDGVNNAVIPGKAEPEDYVAEITRANDGIVDQRTIYQTATRGFAMVQRLERYGVKFEKDEYGEYAVRRVHRSGSYVLPMPEGKDVKKALYRVLRQRKMREKIRIENRLMPVRVLTESGRAVGAAALHTRTGEFVAVGAKAVILATGPCGRLGLPASGYLYGTYENPTNAGDGYAMAYHAGAELSGIECFQINPLIKDYNGPACAYVANPFGGYQVNAHGERFVDSDYWSGQMMAEVKREIESARGPIYLKVSHLPEETLDTLEGILHTTERPTRGTFHANRGHDYRTHDIEMHISEIGLCGGHSASGVWVDEHARTTVPGLYAAGDLACVPHNYMIGAFVFGDLAGAHAAGTLAAVPAPAALPEDQLAAAHELIYRPLRNPDGPPQPQVEYKLRRFVNDYVAPPKTAAKLSIAVETFERMRGDVDGIGARTPHELMRAVEVSFIRDCAEMAARSSLTRTESRWGLYHDRADIPERDDQAWRYHLNLRKNADGAMEFRKRPVAPYLVPVPGLDDVPSTDRTVLAVEQPELVGQRAPQITEAAEAPREPVAPPSPRLVSLLALDSPTVPDLSGYLADSDPQVRVAAISVLTENTPDGFAPILVRALRDPAPAVRRTAAEGLRELVEVLPTSTGLADHLDSPDPLVRATVVDLLRALKTGTTAQFTAALSDSDHRVRIEAVRALVSLDDRHGVAAAAADHSREVRVVVAQGLSVIGNGGHEVVRRLTADRDPLVRAAALTAFGALGAETAADITDLTTALRDSAWQVRVGAARGLTGADPEAAVPVLADALDDPHLDVRKAAVLALATWPDHGAAQDALRRATADRDADVRAYARRAATQPVAH</sequence>
<accession>A0ABS4QLY4</accession>
<evidence type="ECO:0000259" key="3">
    <source>
        <dbReference type="Pfam" id="PF00890"/>
    </source>
</evidence>
<dbReference type="Gene3D" id="1.25.10.10">
    <property type="entry name" value="Leucine-rich Repeat Variant"/>
    <property type="match status" value="3"/>
</dbReference>
<comment type="caution">
    <text evidence="5">The sequence shown here is derived from an EMBL/GenBank/DDBJ whole genome shotgun (WGS) entry which is preliminary data.</text>
</comment>
<dbReference type="NCBIfam" id="NF010374">
    <property type="entry name" value="PRK13800.1"/>
    <property type="match status" value="1"/>
</dbReference>
<evidence type="ECO:0000256" key="2">
    <source>
        <dbReference type="ARBA" id="ARBA00023002"/>
    </source>
</evidence>
<keyword evidence="6" id="KW-1185">Reference proteome</keyword>
<feature type="domain" description="Fumarate reductase/succinate dehydrogenase flavoprotein-like C-terminal" evidence="4">
    <location>
        <begin position="448"/>
        <end position="562"/>
    </location>
</feature>
<dbReference type="EMBL" id="JAGGMR010000001">
    <property type="protein sequence ID" value="MBP2192712.1"/>
    <property type="molecule type" value="Genomic_DNA"/>
</dbReference>
<dbReference type="SUPFAM" id="SSF51905">
    <property type="entry name" value="FAD/NAD(P)-binding domain"/>
    <property type="match status" value="1"/>
</dbReference>
<protein>
    <submittedName>
        <fullName evidence="5">Succinate dehydrogenase/fumarate reductase flavoprotein subunit/HEAT repeat protein</fullName>
    </submittedName>
</protein>
<dbReference type="PRINTS" id="PR00368">
    <property type="entry name" value="FADPNR"/>
</dbReference>
<keyword evidence="1" id="KW-0285">Flavoprotein</keyword>
<dbReference type="InterPro" id="IPR036188">
    <property type="entry name" value="FAD/NAD-bd_sf"/>
</dbReference>
<dbReference type="PANTHER" id="PTHR11632:SF73">
    <property type="entry name" value="BLR3196 PROTEIN"/>
    <property type="match status" value="1"/>
</dbReference>
<dbReference type="Gene3D" id="3.50.50.60">
    <property type="entry name" value="FAD/NAD(P)-binding domain"/>
    <property type="match status" value="2"/>
</dbReference>
<evidence type="ECO:0000313" key="5">
    <source>
        <dbReference type="EMBL" id="MBP2192712.1"/>
    </source>
</evidence>
<dbReference type="InterPro" id="IPR016024">
    <property type="entry name" value="ARM-type_fold"/>
</dbReference>
<dbReference type="SUPFAM" id="SSF48371">
    <property type="entry name" value="ARM repeat"/>
    <property type="match status" value="1"/>
</dbReference>
<evidence type="ECO:0000313" key="6">
    <source>
        <dbReference type="Proteomes" id="UP001519325"/>
    </source>
</evidence>
<evidence type="ECO:0000256" key="1">
    <source>
        <dbReference type="ARBA" id="ARBA00022630"/>
    </source>
</evidence>
<dbReference type="RefSeq" id="WP_209895775.1">
    <property type="nucleotide sequence ID" value="NZ_JAGGMR010000001.1"/>
</dbReference>